<dbReference type="Proteomes" id="UP000324222">
    <property type="component" value="Unassembled WGS sequence"/>
</dbReference>
<evidence type="ECO:0000313" key="2">
    <source>
        <dbReference type="Proteomes" id="UP000324222"/>
    </source>
</evidence>
<organism evidence="1 2">
    <name type="scientific">Portunus trituberculatus</name>
    <name type="common">Swimming crab</name>
    <name type="synonym">Neptunus trituberculatus</name>
    <dbReference type="NCBI Taxonomy" id="210409"/>
    <lineage>
        <taxon>Eukaryota</taxon>
        <taxon>Metazoa</taxon>
        <taxon>Ecdysozoa</taxon>
        <taxon>Arthropoda</taxon>
        <taxon>Crustacea</taxon>
        <taxon>Multicrustacea</taxon>
        <taxon>Malacostraca</taxon>
        <taxon>Eumalacostraca</taxon>
        <taxon>Eucarida</taxon>
        <taxon>Decapoda</taxon>
        <taxon>Pleocyemata</taxon>
        <taxon>Brachyura</taxon>
        <taxon>Eubrachyura</taxon>
        <taxon>Portunoidea</taxon>
        <taxon>Portunidae</taxon>
        <taxon>Portuninae</taxon>
        <taxon>Portunus</taxon>
    </lineage>
</organism>
<dbReference type="AlphaFoldDB" id="A0A5B7E3W9"/>
<proteinExistence type="predicted"/>
<comment type="caution">
    <text evidence="1">The sequence shown here is derived from an EMBL/GenBank/DDBJ whole genome shotgun (WGS) entry which is preliminary data.</text>
</comment>
<sequence length="179" mass="19670">MRRPTVIVTLHPLGITGPTAATSSWRHMALWCHYRPATVLQRSLHPLLILPLFFAVTFPQRPQSLPRSAAIKTPDLPLSSNNVSILVRAVSIAVDNAPRKDATGRNTTSTLLDLNMALYEPYTTEVKIVLTKHVSIPSKGALQNLALLLVKVGDAPFQQVNQESHQQPAHPFHGILANK</sequence>
<protein>
    <submittedName>
        <fullName evidence="1">Uncharacterized protein</fullName>
    </submittedName>
</protein>
<dbReference type="EMBL" id="VSRR010001849">
    <property type="protein sequence ID" value="MPC28065.1"/>
    <property type="molecule type" value="Genomic_DNA"/>
</dbReference>
<gene>
    <name evidence="1" type="ORF">E2C01_021259</name>
</gene>
<accession>A0A5B7E3W9</accession>
<evidence type="ECO:0000313" key="1">
    <source>
        <dbReference type="EMBL" id="MPC28065.1"/>
    </source>
</evidence>
<reference evidence="1 2" key="1">
    <citation type="submission" date="2019-05" db="EMBL/GenBank/DDBJ databases">
        <title>Another draft genome of Portunus trituberculatus and its Hox gene families provides insights of decapod evolution.</title>
        <authorList>
            <person name="Jeong J.-H."/>
            <person name="Song I."/>
            <person name="Kim S."/>
            <person name="Choi T."/>
            <person name="Kim D."/>
            <person name="Ryu S."/>
            <person name="Kim W."/>
        </authorList>
    </citation>
    <scope>NUCLEOTIDE SEQUENCE [LARGE SCALE GENOMIC DNA]</scope>
    <source>
        <tissue evidence="1">Muscle</tissue>
    </source>
</reference>
<name>A0A5B7E3W9_PORTR</name>
<keyword evidence="2" id="KW-1185">Reference proteome</keyword>